<sequence length="278" mass="32146">MRKILLLITFLTTLSCNSQIEKKSKEINVLFIGNSLTYYNDMPQMLQKMVDETNPNINIEQVTYPGFSLNAHLENIIIESSDNNIRTRKKSDQETTKTEEKIKEKDWDIIIMQTGGVTILIPEMRKKKIDPAIKEIKLLADKNSKFILFNTWTTKIDFPKEYCYRAVMVNKYAKPGEEICSPKMNDKEEYYNFLQSGYEELSESNKLILTNHSQIFKKVLAKYPELDLLEDTMHPSKKGAFLSAIIFYNIITNNEAKDLEYEAGLDPETVELLKNAAS</sequence>
<dbReference type="RefSeq" id="WP_089660916.1">
    <property type="nucleotide sequence ID" value="NZ_LT629745.1"/>
</dbReference>
<organism evidence="1 2">
    <name type="scientific">Christiangramia echinicola</name>
    <dbReference type="NCBI Taxonomy" id="279359"/>
    <lineage>
        <taxon>Bacteria</taxon>
        <taxon>Pseudomonadati</taxon>
        <taxon>Bacteroidota</taxon>
        <taxon>Flavobacteriia</taxon>
        <taxon>Flavobacteriales</taxon>
        <taxon>Flavobacteriaceae</taxon>
        <taxon>Christiangramia</taxon>
    </lineage>
</organism>
<reference evidence="1 2" key="1">
    <citation type="submission" date="2016-10" db="EMBL/GenBank/DDBJ databases">
        <authorList>
            <person name="Varghese N."/>
            <person name="Submissions S."/>
        </authorList>
    </citation>
    <scope>NUCLEOTIDE SEQUENCE [LARGE SCALE GENOMIC DNA]</scope>
    <source>
        <strain evidence="1 2">Mar_2010_102</strain>
    </source>
</reference>
<evidence type="ECO:0000313" key="2">
    <source>
        <dbReference type="Proteomes" id="UP000198858"/>
    </source>
</evidence>
<proteinExistence type="predicted"/>
<dbReference type="Proteomes" id="UP000198858">
    <property type="component" value="Chromosome I"/>
</dbReference>
<keyword evidence="2" id="KW-1185">Reference proteome</keyword>
<dbReference type="STRING" id="1250231.SAMN04488552_0193"/>
<name>A0A1H1KTV7_9FLAO</name>
<dbReference type="AlphaFoldDB" id="A0A1H1KTV7"/>
<dbReference type="GO" id="GO:0016788">
    <property type="term" value="F:hydrolase activity, acting on ester bonds"/>
    <property type="evidence" value="ECO:0007669"/>
    <property type="project" value="UniProtKB-ARBA"/>
</dbReference>
<accession>A0A1H1KTV7</accession>
<dbReference type="PROSITE" id="PS51257">
    <property type="entry name" value="PROKAR_LIPOPROTEIN"/>
    <property type="match status" value="1"/>
</dbReference>
<dbReference type="SUPFAM" id="SSF52266">
    <property type="entry name" value="SGNH hydrolase"/>
    <property type="match status" value="1"/>
</dbReference>
<dbReference type="InterPro" id="IPR036514">
    <property type="entry name" value="SGNH_hydro_sf"/>
</dbReference>
<dbReference type="EMBL" id="LT629745">
    <property type="protein sequence ID" value="SDR65791.1"/>
    <property type="molecule type" value="Genomic_DNA"/>
</dbReference>
<dbReference type="Gene3D" id="3.40.50.1110">
    <property type="entry name" value="SGNH hydrolase"/>
    <property type="match status" value="1"/>
</dbReference>
<gene>
    <name evidence="1" type="ORF">SAMN04488552_0193</name>
</gene>
<evidence type="ECO:0000313" key="1">
    <source>
        <dbReference type="EMBL" id="SDR65791.1"/>
    </source>
</evidence>
<protein>
    <submittedName>
        <fullName evidence="1">Uncharacterized protein</fullName>
    </submittedName>
</protein>